<dbReference type="InterPro" id="IPR045902">
    <property type="entry name" value="SANBR-like"/>
</dbReference>
<keyword evidence="3" id="KW-1185">Reference proteome</keyword>
<name>A0AAD5X580_9FUNG</name>
<evidence type="ECO:0000313" key="2">
    <source>
        <dbReference type="EMBL" id="KAJ3051575.1"/>
    </source>
</evidence>
<dbReference type="AlphaFoldDB" id="A0AAD5X580"/>
<protein>
    <submittedName>
        <fullName evidence="2">Uncharacterized protein</fullName>
    </submittedName>
</protein>
<dbReference type="PANTHER" id="PTHR20946">
    <property type="entry name" value="SANT AND BTB DOMAIN REGULATOR OF CLASS SWITCH RECOMBINATION"/>
    <property type="match status" value="1"/>
</dbReference>
<proteinExistence type="predicted"/>
<accession>A0AAD5X580</accession>
<dbReference type="EMBL" id="JADGJD010000380">
    <property type="protein sequence ID" value="KAJ3051575.1"/>
    <property type="molecule type" value="Genomic_DNA"/>
</dbReference>
<feature type="non-terminal residue" evidence="2">
    <location>
        <position position="142"/>
    </location>
</feature>
<feature type="region of interest" description="Disordered" evidence="1">
    <location>
        <begin position="69"/>
        <end position="102"/>
    </location>
</feature>
<evidence type="ECO:0000313" key="3">
    <source>
        <dbReference type="Proteomes" id="UP001212841"/>
    </source>
</evidence>
<feature type="compositionally biased region" description="Polar residues" evidence="1">
    <location>
        <begin position="82"/>
        <end position="102"/>
    </location>
</feature>
<gene>
    <name evidence="2" type="ORF">HK097_007421</name>
</gene>
<organism evidence="2 3">
    <name type="scientific">Rhizophlyctis rosea</name>
    <dbReference type="NCBI Taxonomy" id="64517"/>
    <lineage>
        <taxon>Eukaryota</taxon>
        <taxon>Fungi</taxon>
        <taxon>Fungi incertae sedis</taxon>
        <taxon>Chytridiomycota</taxon>
        <taxon>Chytridiomycota incertae sedis</taxon>
        <taxon>Chytridiomycetes</taxon>
        <taxon>Rhizophlyctidales</taxon>
        <taxon>Rhizophlyctidaceae</taxon>
        <taxon>Rhizophlyctis</taxon>
    </lineage>
</organism>
<comment type="caution">
    <text evidence="2">The sequence shown here is derived from an EMBL/GenBank/DDBJ whole genome shotgun (WGS) entry which is preliminary data.</text>
</comment>
<reference evidence="2" key="1">
    <citation type="submission" date="2020-05" db="EMBL/GenBank/DDBJ databases">
        <title>Phylogenomic resolution of chytrid fungi.</title>
        <authorList>
            <person name="Stajich J.E."/>
            <person name="Amses K."/>
            <person name="Simmons R."/>
            <person name="Seto K."/>
            <person name="Myers J."/>
            <person name="Bonds A."/>
            <person name="Quandt C.A."/>
            <person name="Barry K."/>
            <person name="Liu P."/>
            <person name="Grigoriev I."/>
            <person name="Longcore J.E."/>
            <person name="James T.Y."/>
        </authorList>
    </citation>
    <scope>NUCLEOTIDE SEQUENCE</scope>
    <source>
        <strain evidence="2">JEL0318</strain>
    </source>
</reference>
<dbReference type="PANTHER" id="PTHR20946:SF0">
    <property type="entry name" value="SANT AND BTB DOMAIN REGULATOR OF CLASS SWITCH RECOMBINATION"/>
    <property type="match status" value="1"/>
</dbReference>
<dbReference type="Proteomes" id="UP001212841">
    <property type="component" value="Unassembled WGS sequence"/>
</dbReference>
<sequence length="142" mass="15807">MAALEEVSLKYVHDNINEIIKVPIDMSCINKPLMMRLARLFTLEDLAKVNDPKDKIMSRIYLHKVSSLLTPTSPTSTPSPPQSASRSKLTAQQTPPQESTATPLRACTLCNQVYARSQEPYLVCPKAQVEIGFGGEVLQRHE</sequence>
<evidence type="ECO:0000256" key="1">
    <source>
        <dbReference type="SAM" id="MobiDB-lite"/>
    </source>
</evidence>